<dbReference type="Proteomes" id="UP000002881">
    <property type="component" value="Chromosome"/>
</dbReference>
<dbReference type="KEGG" id="mpg:Theba_2280"/>
<keyword evidence="2" id="KW-1185">Reference proteome</keyword>
<sequence length="30" mass="3322">MKKNAGVLYDRDVVSACVQIIESGFTFESN</sequence>
<reference evidence="1 2" key="1">
    <citation type="journal article" date="2012" name="Genome Biol. Evol.">
        <title>Genome Sequence of the Mesophilic Thermotogales Bacterium Mesotoga prima MesG1.Ag.4.2 Reveals the Largest Thermotogales Genome To Date.</title>
        <authorList>
            <person name="Zhaxybayeva O."/>
            <person name="Swithers K.S."/>
            <person name="Foght J."/>
            <person name="Green A.G."/>
            <person name="Bruce D."/>
            <person name="Detter C."/>
            <person name="Han S."/>
            <person name="Teshima H."/>
            <person name="Han J."/>
            <person name="Woyke T."/>
            <person name="Pitluck S."/>
            <person name="Nolan M."/>
            <person name="Ivanova N."/>
            <person name="Pati A."/>
            <person name="Land M.L."/>
            <person name="Dlutek M."/>
            <person name="Doolittle W.F."/>
            <person name="Noll K.M."/>
            <person name="Nesbo C.L."/>
        </authorList>
    </citation>
    <scope>NUCLEOTIDE SEQUENCE [LARGE SCALE GENOMIC DNA]</scope>
    <source>
        <strain evidence="2">mesG1.Ag.4.2</strain>
    </source>
</reference>
<organism evidence="1 2">
    <name type="scientific">Mesotoga prima MesG1.Ag.4.2</name>
    <dbReference type="NCBI Taxonomy" id="660470"/>
    <lineage>
        <taxon>Bacteria</taxon>
        <taxon>Thermotogati</taxon>
        <taxon>Thermotogota</taxon>
        <taxon>Thermotogae</taxon>
        <taxon>Kosmotogales</taxon>
        <taxon>Kosmotogaceae</taxon>
        <taxon>Mesotoga</taxon>
    </lineage>
</organism>
<proteinExistence type="predicted"/>
<dbReference type="EMBL" id="CP003532">
    <property type="protein sequence ID" value="AFK07908.1"/>
    <property type="molecule type" value="Genomic_DNA"/>
</dbReference>
<accession>I2F7K5</accession>
<dbReference type="AlphaFoldDB" id="I2F7K5"/>
<dbReference type="STRING" id="660470.Theba_2280"/>
<gene>
    <name evidence="1" type="ORF">Theba_2280</name>
</gene>
<evidence type="ECO:0000313" key="2">
    <source>
        <dbReference type="Proteomes" id="UP000002881"/>
    </source>
</evidence>
<protein>
    <submittedName>
        <fullName evidence="1">Uncharacterized protein</fullName>
    </submittedName>
</protein>
<dbReference type="HOGENOM" id="CLU_3404331_0_0_0"/>
<evidence type="ECO:0000313" key="1">
    <source>
        <dbReference type="EMBL" id="AFK07908.1"/>
    </source>
</evidence>
<name>I2F7K5_9BACT</name>